<proteinExistence type="predicted"/>
<protein>
    <submittedName>
        <fullName evidence="1">Uncharacterized protein</fullName>
    </submittedName>
</protein>
<accession>A0ACB8F6V7</accession>
<comment type="caution">
    <text evidence="1">The sequence shown here is derived from an EMBL/GenBank/DDBJ whole genome shotgun (WGS) entry which is preliminary data.</text>
</comment>
<gene>
    <name evidence="1" type="ORF">K3G42_027114</name>
</gene>
<evidence type="ECO:0000313" key="1">
    <source>
        <dbReference type="EMBL" id="KAH8000619.1"/>
    </source>
</evidence>
<name>A0ACB8F6V7_9SAUR</name>
<dbReference type="Proteomes" id="UP000827872">
    <property type="component" value="Linkage Group LG05"/>
</dbReference>
<keyword evidence="2" id="KW-1185">Reference proteome</keyword>
<organism evidence="1 2">
    <name type="scientific">Sphaerodactylus townsendi</name>
    <dbReference type="NCBI Taxonomy" id="933632"/>
    <lineage>
        <taxon>Eukaryota</taxon>
        <taxon>Metazoa</taxon>
        <taxon>Chordata</taxon>
        <taxon>Craniata</taxon>
        <taxon>Vertebrata</taxon>
        <taxon>Euteleostomi</taxon>
        <taxon>Lepidosauria</taxon>
        <taxon>Squamata</taxon>
        <taxon>Bifurcata</taxon>
        <taxon>Gekkota</taxon>
        <taxon>Sphaerodactylidae</taxon>
        <taxon>Sphaerodactylus</taxon>
    </lineage>
</organism>
<dbReference type="EMBL" id="CM037618">
    <property type="protein sequence ID" value="KAH8000619.1"/>
    <property type="molecule type" value="Genomic_DNA"/>
</dbReference>
<evidence type="ECO:0000313" key="2">
    <source>
        <dbReference type="Proteomes" id="UP000827872"/>
    </source>
</evidence>
<sequence length="124" mass="13451">MGSSKSKPKDPSQRRRSMESTENIHGGCSASQTPNKTSVLDAHRTPNRLHGSTTPETKLFGGSNTSSMVTSPQRCGALAGGVTTFVALYDYESRTESDLSFKKGERLQILNNTRKVDVRCVSSI</sequence>
<reference evidence="1" key="1">
    <citation type="submission" date="2021-08" db="EMBL/GenBank/DDBJ databases">
        <title>The first chromosome-level gecko genome reveals the dynamic sex chromosomes of Neotropical dwarf geckos (Sphaerodactylidae: Sphaerodactylus).</title>
        <authorList>
            <person name="Pinto B.J."/>
            <person name="Keating S.E."/>
            <person name="Gamble T."/>
        </authorList>
    </citation>
    <scope>NUCLEOTIDE SEQUENCE</scope>
    <source>
        <strain evidence="1">TG3544</strain>
    </source>
</reference>